<dbReference type="EMBL" id="GBRH01194386">
    <property type="protein sequence ID" value="JAE03510.1"/>
    <property type="molecule type" value="Transcribed_RNA"/>
</dbReference>
<protein>
    <submittedName>
        <fullName evidence="1">Uncharacterized protein</fullName>
    </submittedName>
</protein>
<organism evidence="1">
    <name type="scientific">Arundo donax</name>
    <name type="common">Giant reed</name>
    <name type="synonym">Donax arundinaceus</name>
    <dbReference type="NCBI Taxonomy" id="35708"/>
    <lineage>
        <taxon>Eukaryota</taxon>
        <taxon>Viridiplantae</taxon>
        <taxon>Streptophyta</taxon>
        <taxon>Embryophyta</taxon>
        <taxon>Tracheophyta</taxon>
        <taxon>Spermatophyta</taxon>
        <taxon>Magnoliopsida</taxon>
        <taxon>Liliopsida</taxon>
        <taxon>Poales</taxon>
        <taxon>Poaceae</taxon>
        <taxon>PACMAD clade</taxon>
        <taxon>Arundinoideae</taxon>
        <taxon>Arundineae</taxon>
        <taxon>Arundo</taxon>
    </lineage>
</organism>
<accession>A0A0A9ERZ8</accession>
<dbReference type="AlphaFoldDB" id="A0A0A9ERZ8"/>
<name>A0A0A9ERZ8_ARUDO</name>
<reference evidence="1" key="2">
    <citation type="journal article" date="2015" name="Data Brief">
        <title>Shoot transcriptome of the giant reed, Arundo donax.</title>
        <authorList>
            <person name="Barrero R.A."/>
            <person name="Guerrero F.D."/>
            <person name="Moolhuijzen P."/>
            <person name="Goolsby J.A."/>
            <person name="Tidwell J."/>
            <person name="Bellgard S.E."/>
            <person name="Bellgard M.I."/>
        </authorList>
    </citation>
    <scope>NUCLEOTIDE SEQUENCE</scope>
    <source>
        <tissue evidence="1">Shoot tissue taken approximately 20 cm above the soil surface</tissue>
    </source>
</reference>
<proteinExistence type="predicted"/>
<evidence type="ECO:0000313" key="1">
    <source>
        <dbReference type="EMBL" id="JAE03510.1"/>
    </source>
</evidence>
<sequence length="45" mass="5058">MSYNGSVGKKLEIADMNNPTEQLDQATTAYGRNTTEIIRHKTYPV</sequence>
<reference evidence="1" key="1">
    <citation type="submission" date="2014-09" db="EMBL/GenBank/DDBJ databases">
        <authorList>
            <person name="Magalhaes I.L.F."/>
            <person name="Oliveira U."/>
            <person name="Santos F.R."/>
            <person name="Vidigal T.H.D.A."/>
            <person name="Brescovit A.D."/>
            <person name="Santos A.J."/>
        </authorList>
    </citation>
    <scope>NUCLEOTIDE SEQUENCE</scope>
    <source>
        <tissue evidence="1">Shoot tissue taken approximately 20 cm above the soil surface</tissue>
    </source>
</reference>